<dbReference type="Pfam" id="PF14262">
    <property type="entry name" value="Cthe_2159"/>
    <property type="match status" value="2"/>
</dbReference>
<feature type="signal peptide" evidence="1">
    <location>
        <begin position="1"/>
        <end position="19"/>
    </location>
</feature>
<protein>
    <submittedName>
        <fullName evidence="2">Carbohydrate-binding domain-containing protein</fullName>
    </submittedName>
</protein>
<keyword evidence="1" id="KW-0732">Signal</keyword>
<evidence type="ECO:0000313" key="2">
    <source>
        <dbReference type="EMBL" id="NMH26583.1"/>
    </source>
</evidence>
<gene>
    <name evidence="2" type="ORF">G6047_00935</name>
</gene>
<evidence type="ECO:0000313" key="3">
    <source>
        <dbReference type="Proteomes" id="UP000712080"/>
    </source>
</evidence>
<feature type="chain" id="PRO_5036856317" evidence="1">
    <location>
        <begin position="20"/>
        <end position="902"/>
    </location>
</feature>
<dbReference type="Proteomes" id="UP000712080">
    <property type="component" value="Unassembled WGS sequence"/>
</dbReference>
<keyword evidence="3" id="KW-1185">Reference proteome</keyword>
<dbReference type="RefSeq" id="WP_169525524.1">
    <property type="nucleotide sequence ID" value="NZ_JAAMPU010000092.1"/>
</dbReference>
<reference evidence="2" key="1">
    <citation type="submission" date="2020-02" db="EMBL/GenBank/DDBJ databases">
        <title>Flavobacterium sp. genome.</title>
        <authorList>
            <person name="Jung H.S."/>
            <person name="Baek J.H."/>
            <person name="Jeon C.O."/>
        </authorList>
    </citation>
    <scope>NUCLEOTIDE SEQUENCE</scope>
    <source>
        <strain evidence="2">SE-s28</strain>
    </source>
</reference>
<comment type="caution">
    <text evidence="2">The sequence shown here is derived from an EMBL/GenBank/DDBJ whole genome shotgun (WGS) entry which is preliminary data.</text>
</comment>
<organism evidence="2 3">
    <name type="scientific">Flavobacterium silvaticum</name>
    <dbReference type="NCBI Taxonomy" id="1852020"/>
    <lineage>
        <taxon>Bacteria</taxon>
        <taxon>Pseudomonadati</taxon>
        <taxon>Bacteroidota</taxon>
        <taxon>Flavobacteriia</taxon>
        <taxon>Flavobacteriales</taxon>
        <taxon>Flavobacteriaceae</taxon>
        <taxon>Flavobacterium</taxon>
    </lineage>
</organism>
<sequence length="902" mass="90267">MKKTSLIALLSLLANVSFGQQKIQVHNSGNVLFAKELTSVDSIKLDNTYAKFKLSDVTATLDLQKTLVDSLTFTTSAVSLDKIYIIYNGSDNATIINPYADAGVTITANAGTVAVTATSGIDNLEYNILGSTTNGSLTMATDKDVNLVLNNVTLTNPSGAAFNISGGKTMNILLTPGTSNTLTDGTASTKNGTITTDGPIVISNSGALTVNGIKKHGINTSSTISIAEGVTTIASATSDGLHSEGYSMTGGTLNITSLADGIDAGNGAVQITSGTINVISTTADVKGIKTGTNTLTIDGGSITVTVSGAQSKGISSKGNILVNGGTISITVSGATVLTAEDSGFDPSYATGFKSDAQIIVTAGTITVGCTSAADGGKGFSADGEINISGGNFTVTTAGNGGSYTNTEGVADTFSTSGFTSDANINISGGTFNFTNTGIEGKAISSDTDVAISGNTEITITNSGNAGKGIKADGNVTFDGGTTTMNLSGTAVLTASGSGFDSSYPSGVKADGTITVNSGTITVTGTSTAKGTKGLSADTDIIVNNGTISITTAGNGAVYTNEAGTTDSYSSAAFSADGNLTINGGNVTTTSSGTGGKGLKADGTITIGTSESSPTLNITTTGARFLVSGTDYSHPKTLVAAGAVTINNGNNTFSSTDDGVHSDTSVTVNGGTNTISAISATQGVGEGVEAPIITFAGGTSNITASNDGINATYGTVTGGTESNDGSHLYITGGIVIVAGNDAIDSNGNITISGGTTVVNGPTNGPEEGLDFNGTFLMNGGLLISAGSNSMMTPNFGNASTQVGFFIKSNTQLAATSLLHIRKSDGTEMVTFKPKNGAYYFHFSRPELAQSTEYQIYFGGTYTGGNYVGGTTTWGLYTGGTYATGTLKKTFTSSGTSKVNTVTF</sequence>
<proteinExistence type="predicted"/>
<accession>A0A972FIW5</accession>
<dbReference type="InterPro" id="IPR025584">
    <property type="entry name" value="Cthe_2159"/>
</dbReference>
<evidence type="ECO:0000256" key="1">
    <source>
        <dbReference type="SAM" id="SignalP"/>
    </source>
</evidence>
<name>A0A972FIW5_9FLAO</name>
<dbReference type="AlphaFoldDB" id="A0A972FIW5"/>
<dbReference type="EMBL" id="JAAMPU010000092">
    <property type="protein sequence ID" value="NMH26583.1"/>
    <property type="molecule type" value="Genomic_DNA"/>
</dbReference>